<dbReference type="EMBL" id="JWZX01002296">
    <property type="protein sequence ID" value="KOO30093.1"/>
    <property type="molecule type" value="Genomic_DNA"/>
</dbReference>
<comment type="caution">
    <text evidence="1">The sequence shown here is derived from an EMBL/GenBank/DDBJ whole genome shotgun (WGS) entry which is preliminary data.</text>
</comment>
<reference evidence="2" key="1">
    <citation type="journal article" date="2015" name="PLoS Genet.">
        <title>Genome Sequence and Transcriptome Analyses of Chrysochromulina tobin: Metabolic Tools for Enhanced Algal Fitness in the Prominent Order Prymnesiales (Haptophyceae).</title>
        <authorList>
            <person name="Hovde B.T."/>
            <person name="Deodato C.R."/>
            <person name="Hunsperger H.M."/>
            <person name="Ryken S.A."/>
            <person name="Yost W."/>
            <person name="Jha R.K."/>
            <person name="Patterson J."/>
            <person name="Monnat R.J. Jr."/>
            <person name="Barlow S.B."/>
            <person name="Starkenburg S.R."/>
            <person name="Cattolico R.A."/>
        </authorList>
    </citation>
    <scope>NUCLEOTIDE SEQUENCE</scope>
    <source>
        <strain evidence="2">CCMP291</strain>
    </source>
</reference>
<dbReference type="PANTHER" id="PTHR40036">
    <property type="entry name" value="MACROCIN O-METHYLTRANSFERASE"/>
    <property type="match status" value="1"/>
</dbReference>
<dbReference type="OrthoDB" id="198715at2759"/>
<gene>
    <name evidence="1" type="ORF">Ctob_004215</name>
</gene>
<proteinExistence type="predicted"/>
<name>A0A0M0JVE1_9EUKA</name>
<protein>
    <submittedName>
        <fullName evidence="1">Macrocin-o-methyltransferase</fullName>
    </submittedName>
</protein>
<organism evidence="1 2">
    <name type="scientific">Chrysochromulina tobinii</name>
    <dbReference type="NCBI Taxonomy" id="1460289"/>
    <lineage>
        <taxon>Eukaryota</taxon>
        <taxon>Haptista</taxon>
        <taxon>Haptophyta</taxon>
        <taxon>Prymnesiophyceae</taxon>
        <taxon>Prymnesiales</taxon>
        <taxon>Chrysochromulinaceae</taxon>
        <taxon>Chrysochromulina</taxon>
    </lineage>
</organism>
<accession>A0A0M0JVE1</accession>
<evidence type="ECO:0000313" key="1">
    <source>
        <dbReference type="EMBL" id="KOO30093.1"/>
    </source>
</evidence>
<dbReference type="InterPro" id="IPR008884">
    <property type="entry name" value="TylF_MeTrfase"/>
</dbReference>
<dbReference type="Proteomes" id="UP000037460">
    <property type="component" value="Unassembled WGS sequence"/>
</dbReference>
<dbReference type="GO" id="GO:0032259">
    <property type="term" value="P:methylation"/>
    <property type="evidence" value="ECO:0007669"/>
    <property type="project" value="UniProtKB-KW"/>
</dbReference>
<dbReference type="AlphaFoldDB" id="A0A0M0JVE1"/>
<evidence type="ECO:0000313" key="2">
    <source>
        <dbReference type="Proteomes" id="UP000037460"/>
    </source>
</evidence>
<dbReference type="GO" id="GO:0008168">
    <property type="term" value="F:methyltransferase activity"/>
    <property type="evidence" value="ECO:0007669"/>
    <property type="project" value="UniProtKB-KW"/>
</dbReference>
<sequence length="138" mass="15850">MPSITESFASKQRFHDLAIKEDDRVRRSLEEAGVHLIEGYFNETLPGSVGQLALLRLDADSFAPTYEVLERLYPRLSAGGYVVFDDWKILQSQQAILQFRREQNITTPIFASLRSWPPPLQTIDCMAFWRKEAPMTSD</sequence>
<dbReference type="InterPro" id="IPR029063">
    <property type="entry name" value="SAM-dependent_MTases_sf"/>
</dbReference>
<keyword evidence="1" id="KW-0808">Transferase</keyword>
<keyword evidence="2" id="KW-1185">Reference proteome</keyword>
<dbReference type="Pfam" id="PF05711">
    <property type="entry name" value="TylF"/>
    <property type="match status" value="1"/>
</dbReference>
<dbReference type="PANTHER" id="PTHR40036:SF1">
    <property type="entry name" value="MACROCIN O-METHYLTRANSFERASE"/>
    <property type="match status" value="1"/>
</dbReference>
<dbReference type="Gene3D" id="3.40.50.150">
    <property type="entry name" value="Vaccinia Virus protein VP39"/>
    <property type="match status" value="1"/>
</dbReference>
<keyword evidence="1" id="KW-0489">Methyltransferase</keyword>